<name>A0A1G1SVV9_9BACT</name>
<comment type="caution">
    <text evidence="10">The sequence shown here is derived from an EMBL/GenBank/DDBJ whole genome shotgun (WGS) entry which is preliminary data.</text>
</comment>
<dbReference type="SUPFAM" id="SSF53686">
    <property type="entry name" value="Tryptophan synthase beta subunit-like PLP-dependent enzymes"/>
    <property type="match status" value="1"/>
</dbReference>
<dbReference type="OrthoDB" id="9808024at2"/>
<dbReference type="CDD" id="cd01561">
    <property type="entry name" value="CBS_like"/>
    <property type="match status" value="1"/>
</dbReference>
<protein>
    <recommendedName>
        <fullName evidence="3">cysteine synthase</fullName>
        <ecNumber evidence="3">2.5.1.47</ecNumber>
    </recommendedName>
</protein>
<gene>
    <name evidence="10" type="ORF">BEN49_02345</name>
</gene>
<evidence type="ECO:0000313" key="11">
    <source>
        <dbReference type="Proteomes" id="UP000177506"/>
    </source>
</evidence>
<comment type="cofactor">
    <cofactor evidence="1">
        <name>pyridoxal 5'-phosphate</name>
        <dbReference type="ChEBI" id="CHEBI:597326"/>
    </cofactor>
</comment>
<dbReference type="FunFam" id="3.40.50.1100:FF:000006">
    <property type="entry name" value="Cysteine synthase"/>
    <property type="match status" value="1"/>
</dbReference>
<reference evidence="10 11" key="1">
    <citation type="submission" date="2016-08" db="EMBL/GenBank/DDBJ databases">
        <title>Hymenobacter coccineus sp. nov., Hymenobacter lapidarius sp. nov. and Hymenobacter glacialis sp. nov., isolated from Antarctic soil.</title>
        <authorList>
            <person name="Sedlacek I."/>
            <person name="Kralova S."/>
            <person name="Kyrova K."/>
            <person name="Maslanova I."/>
            <person name="Stankova E."/>
            <person name="Vrbovska V."/>
            <person name="Nemec M."/>
            <person name="Bartak M."/>
            <person name="Svec P."/>
            <person name="Busse H.-J."/>
            <person name="Pantucek R."/>
        </authorList>
    </citation>
    <scope>NUCLEOTIDE SEQUENCE [LARGE SCALE GENOMIC DNA]</scope>
    <source>
        <strain evidence="10 11">CCM 8649</strain>
    </source>
</reference>
<evidence type="ECO:0000256" key="8">
    <source>
        <dbReference type="ARBA" id="ARBA00047931"/>
    </source>
</evidence>
<comment type="similarity">
    <text evidence="2">Belongs to the cysteine synthase/cystathionine beta-synthase family.</text>
</comment>
<dbReference type="AlphaFoldDB" id="A0A1G1SVV9"/>
<evidence type="ECO:0000313" key="10">
    <source>
        <dbReference type="EMBL" id="OGX82731.1"/>
    </source>
</evidence>
<dbReference type="GO" id="GO:0004124">
    <property type="term" value="F:cysteine synthase activity"/>
    <property type="evidence" value="ECO:0007669"/>
    <property type="project" value="UniProtKB-EC"/>
</dbReference>
<dbReference type="Pfam" id="PF00291">
    <property type="entry name" value="PALP"/>
    <property type="match status" value="1"/>
</dbReference>
<keyword evidence="7" id="KW-0198">Cysteine biosynthesis</keyword>
<organism evidence="10 11">
    <name type="scientific">Hymenobacter coccineus</name>
    <dbReference type="NCBI Taxonomy" id="1908235"/>
    <lineage>
        <taxon>Bacteria</taxon>
        <taxon>Pseudomonadati</taxon>
        <taxon>Bacteroidota</taxon>
        <taxon>Cytophagia</taxon>
        <taxon>Cytophagales</taxon>
        <taxon>Hymenobacteraceae</taxon>
        <taxon>Hymenobacter</taxon>
    </lineage>
</organism>
<dbReference type="Gene3D" id="3.40.50.1100">
    <property type="match status" value="2"/>
</dbReference>
<dbReference type="Proteomes" id="UP000177506">
    <property type="component" value="Unassembled WGS sequence"/>
</dbReference>
<accession>A0A1G1SVV9</accession>
<keyword evidence="5" id="KW-0808">Transferase</keyword>
<dbReference type="InterPro" id="IPR001926">
    <property type="entry name" value="TrpB-like_PALP"/>
</dbReference>
<keyword evidence="4" id="KW-0028">Amino-acid biosynthesis</keyword>
<evidence type="ECO:0000256" key="2">
    <source>
        <dbReference type="ARBA" id="ARBA00007103"/>
    </source>
</evidence>
<evidence type="ECO:0000256" key="5">
    <source>
        <dbReference type="ARBA" id="ARBA00022679"/>
    </source>
</evidence>
<feature type="domain" description="Tryptophan synthase beta chain-like PALP" evidence="9">
    <location>
        <begin position="24"/>
        <end position="313"/>
    </location>
</feature>
<evidence type="ECO:0000256" key="7">
    <source>
        <dbReference type="ARBA" id="ARBA00023192"/>
    </source>
</evidence>
<comment type="catalytic activity">
    <reaction evidence="8">
        <text>O-acetyl-L-serine + hydrogen sulfide = L-cysteine + acetate</text>
        <dbReference type="Rhea" id="RHEA:14829"/>
        <dbReference type="ChEBI" id="CHEBI:29919"/>
        <dbReference type="ChEBI" id="CHEBI:30089"/>
        <dbReference type="ChEBI" id="CHEBI:35235"/>
        <dbReference type="ChEBI" id="CHEBI:58340"/>
        <dbReference type="EC" id="2.5.1.47"/>
    </reaction>
</comment>
<keyword evidence="6" id="KW-0663">Pyridoxal phosphate</keyword>
<dbReference type="EMBL" id="MDZA01000426">
    <property type="protein sequence ID" value="OGX82731.1"/>
    <property type="molecule type" value="Genomic_DNA"/>
</dbReference>
<dbReference type="RefSeq" id="WP_070746380.1">
    <property type="nucleotide sequence ID" value="NZ_MDZA01000426.1"/>
</dbReference>
<proteinExistence type="inferred from homology"/>
<evidence type="ECO:0000256" key="1">
    <source>
        <dbReference type="ARBA" id="ARBA00001933"/>
    </source>
</evidence>
<keyword evidence="11" id="KW-1185">Reference proteome</keyword>
<evidence type="ECO:0000259" key="9">
    <source>
        <dbReference type="Pfam" id="PF00291"/>
    </source>
</evidence>
<dbReference type="InterPro" id="IPR036052">
    <property type="entry name" value="TrpB-like_PALP_sf"/>
</dbReference>
<evidence type="ECO:0000256" key="3">
    <source>
        <dbReference type="ARBA" id="ARBA00012681"/>
    </source>
</evidence>
<dbReference type="EC" id="2.5.1.47" evidence="3"/>
<dbReference type="InterPro" id="IPR050214">
    <property type="entry name" value="Cys_Synth/Cystath_Beta-Synth"/>
</dbReference>
<dbReference type="PANTHER" id="PTHR10314">
    <property type="entry name" value="CYSTATHIONINE BETA-SYNTHASE"/>
    <property type="match status" value="1"/>
</dbReference>
<evidence type="ECO:0000256" key="4">
    <source>
        <dbReference type="ARBA" id="ARBA00022605"/>
    </source>
</evidence>
<evidence type="ECO:0000256" key="6">
    <source>
        <dbReference type="ARBA" id="ARBA00022898"/>
    </source>
</evidence>
<sequence>MQPDLVVPALPSPVLTAKFAHLWHLVGNTPMLALHYTYRGQPGQVFVKCEHYNLTGSLKDRMALYILQQAYAQGKIRPGDTIVEATSGNTGIAFAAIGKALGHPVHILMPDWLSRERQDIIRSLGAEVTLISKAQGGFLGSIKLSEEMAAANGRVFLTRQFENCYNAEAHARTTGPEIAAQLASVGRTPTAFVAGVGTGGTVMGTGHYLKAHFPGVRVHPLEPAESPTLTTGHKVGSHRIQGISDEFIPAIVQLEELDAVVQASDGDAILVAQKLAQQLGLAVGISSGANVIAAIRLAAELGPQATVVTLLCDSNKKYLSTDLLREEPVRAGYLAPEIEFVDYQPISRLATPYVHAAE</sequence>